<dbReference type="OrthoDB" id="6013406at2"/>
<proteinExistence type="predicted"/>
<dbReference type="InterPro" id="IPR006311">
    <property type="entry name" value="TAT_signal"/>
</dbReference>
<name>A0A545UCE7_9GAMM</name>
<comment type="caution">
    <text evidence="2">The sequence shown here is derived from an EMBL/GenBank/DDBJ whole genome shotgun (WGS) entry which is preliminary data.</text>
</comment>
<dbReference type="Pfam" id="PF07586">
    <property type="entry name" value="HXXSHH"/>
    <property type="match status" value="1"/>
</dbReference>
<accession>A0A545UCE7</accession>
<dbReference type="AlphaFoldDB" id="A0A545UCE7"/>
<keyword evidence="3" id="KW-1185">Reference proteome</keyword>
<dbReference type="InterPro" id="IPR011447">
    <property type="entry name" value="DUF1552"/>
</dbReference>
<evidence type="ECO:0000256" key="1">
    <source>
        <dbReference type="SAM" id="SignalP"/>
    </source>
</evidence>
<dbReference type="EMBL" id="VIKS01000009">
    <property type="protein sequence ID" value="TQV87139.1"/>
    <property type="molecule type" value="Genomic_DNA"/>
</dbReference>
<protein>
    <submittedName>
        <fullName evidence="2">DUF1552 domain-containing protein</fullName>
    </submittedName>
</protein>
<gene>
    <name evidence="2" type="ORF">FLL46_15145</name>
</gene>
<dbReference type="Proteomes" id="UP000315439">
    <property type="component" value="Unassembled WGS sequence"/>
</dbReference>
<evidence type="ECO:0000313" key="3">
    <source>
        <dbReference type="Proteomes" id="UP000315439"/>
    </source>
</evidence>
<reference evidence="2 3" key="1">
    <citation type="submission" date="2019-07" db="EMBL/GenBank/DDBJ databases">
        <title>Draft genome for Aliikangiella sp. M105.</title>
        <authorList>
            <person name="Wang G."/>
        </authorList>
    </citation>
    <scope>NUCLEOTIDE SEQUENCE [LARGE SCALE GENOMIC DNA]</scope>
    <source>
        <strain evidence="2 3">M105</strain>
    </source>
</reference>
<sequence>MNMTRRKFLNSVLATSIATPLSMTGMMRMAMASGTPKLKVVFAVMPDGFGVDSFAGFDDGLWYPKTDEVDTTSFLMNEMSQHLGDYYKQSLFLRGFILGSGTGGHNGWKTILRDSNSSMTSIDNIIGNAIPGNTPALKRLYSGPHSMVGVQWNVSYKDNTLLLPEDNPYQLFEQIYGADGSGEGPANKAHVFDPVKEDIKELRSKLGLSERNKLNTHLDAVEQVAQELRDSVPIEGCSPASAKPEEGMAITSPDFRQEVTQAHASILASALSCGSSRVATYQIGRSSDQVVIKSVSPTRNPHDCSHRYGSAEEWKGSRIWYVKQVRHLLDRLAFYPDPDVPGDSLLDHTLVIFTSEMADGAPEHMVDLPITMIGGASGLLKNGNGTGRYFDLREQGERNHWRLGKLVDVQRVWATVAKAVGTTVPYGGNVSTLNNIFTNV</sequence>
<feature type="signal peptide" evidence="1">
    <location>
        <begin position="1"/>
        <end position="32"/>
    </location>
</feature>
<feature type="chain" id="PRO_5022200158" evidence="1">
    <location>
        <begin position="33"/>
        <end position="440"/>
    </location>
</feature>
<keyword evidence="1" id="KW-0732">Signal</keyword>
<organism evidence="2 3">
    <name type="scientific">Aliikangiella coralliicola</name>
    <dbReference type="NCBI Taxonomy" id="2592383"/>
    <lineage>
        <taxon>Bacteria</taxon>
        <taxon>Pseudomonadati</taxon>
        <taxon>Pseudomonadota</taxon>
        <taxon>Gammaproteobacteria</taxon>
        <taxon>Oceanospirillales</taxon>
        <taxon>Pleioneaceae</taxon>
        <taxon>Aliikangiella</taxon>
    </lineage>
</organism>
<dbReference type="PROSITE" id="PS51318">
    <property type="entry name" value="TAT"/>
    <property type="match status" value="1"/>
</dbReference>
<dbReference type="RefSeq" id="WP_142932166.1">
    <property type="nucleotide sequence ID" value="NZ_ML660165.1"/>
</dbReference>
<evidence type="ECO:0000313" key="2">
    <source>
        <dbReference type="EMBL" id="TQV87139.1"/>
    </source>
</evidence>